<evidence type="ECO:0000313" key="2">
    <source>
        <dbReference type="EMBL" id="GES17802.1"/>
    </source>
</evidence>
<dbReference type="Proteomes" id="UP000377595">
    <property type="component" value="Unassembled WGS sequence"/>
</dbReference>
<dbReference type="OrthoDB" id="4115736at2"/>
<name>A0A5M3XAP3_9ACTN</name>
<keyword evidence="1" id="KW-0175">Coiled coil</keyword>
<proteinExistence type="predicted"/>
<evidence type="ECO:0000313" key="3">
    <source>
        <dbReference type="Proteomes" id="UP000377595"/>
    </source>
</evidence>
<dbReference type="AlphaFoldDB" id="A0A5M3XAP3"/>
<keyword evidence="3" id="KW-1185">Reference proteome</keyword>
<evidence type="ECO:0000256" key="1">
    <source>
        <dbReference type="SAM" id="Coils"/>
    </source>
</evidence>
<dbReference type="RefSeq" id="WP_155342972.1">
    <property type="nucleotide sequence ID" value="NZ_BAAAHM010000011.1"/>
</dbReference>
<gene>
    <name evidence="2" type="ORF">Aple_006970</name>
</gene>
<accession>A0A5M3XAP3</accession>
<sequence>MSAAERRRAELRAKLGGLEAELASWSELSRAGGPLEKHHTQVAAIVAAMAVPIAELRPRVDAADVLDTWPEIERSLLRIHQVLEYFRSKLTLRFVAAFRDHLAMADEFAWECYRPARQRGSGPHNVPADRVREPPLTFFSQDSTPFAIPRGASYRSEIGVLPPGTLRAVVERLPVPVIGIPWFQLRHLPDALVLAHEVGHHVETDFRLTPTLERLVDEAVPAARRPAWRRWLGEVFADVYGTLAAGPAFAAALTDFLATGPDNGQGAYPPSRIRIALVAEVLGESPSDEEDPDAPAVAAALVAGPYPEFGGVALSDVINFSQEHALAERTANQLLRGFAVKGAPSVRTLLAAAGLAFGSDPLAYEQRNVADAVVRAALATIKQGIRAAGTPTAPARDTEAGQAIMDILTAPSDNPS</sequence>
<comment type="caution">
    <text evidence="2">The sequence shown here is derived from an EMBL/GenBank/DDBJ whole genome shotgun (WGS) entry which is preliminary data.</text>
</comment>
<dbReference type="EMBL" id="BLAF01000005">
    <property type="protein sequence ID" value="GES17802.1"/>
    <property type="molecule type" value="Genomic_DNA"/>
</dbReference>
<reference evidence="2 3" key="1">
    <citation type="submission" date="2019-10" db="EMBL/GenBank/DDBJ databases">
        <title>Whole genome shotgun sequence of Acrocarpospora pleiomorpha NBRC 16267.</title>
        <authorList>
            <person name="Ichikawa N."/>
            <person name="Kimura A."/>
            <person name="Kitahashi Y."/>
            <person name="Komaki H."/>
            <person name="Oguchi A."/>
        </authorList>
    </citation>
    <scope>NUCLEOTIDE SEQUENCE [LARGE SCALE GENOMIC DNA]</scope>
    <source>
        <strain evidence="2 3">NBRC 16267</strain>
    </source>
</reference>
<organism evidence="2 3">
    <name type="scientific">Acrocarpospora pleiomorpha</name>
    <dbReference type="NCBI Taxonomy" id="90975"/>
    <lineage>
        <taxon>Bacteria</taxon>
        <taxon>Bacillati</taxon>
        <taxon>Actinomycetota</taxon>
        <taxon>Actinomycetes</taxon>
        <taxon>Streptosporangiales</taxon>
        <taxon>Streptosporangiaceae</taxon>
        <taxon>Acrocarpospora</taxon>
    </lineage>
</organism>
<feature type="coiled-coil region" evidence="1">
    <location>
        <begin position="1"/>
        <end position="28"/>
    </location>
</feature>
<protein>
    <submittedName>
        <fullName evidence="2">Uncharacterized protein</fullName>
    </submittedName>
</protein>